<name>A0A382HBL0_9ZZZZ</name>
<sequence>MKPVATALASLVLSCMLQGAGREHVFSDEDKSWWAIQPVTDPEIPSHGENWGRNEIDRFVARKLDQAKLSPAP</sequence>
<feature type="non-terminal residue" evidence="1">
    <location>
        <position position="73"/>
    </location>
</feature>
<proteinExistence type="predicted"/>
<reference evidence="1" key="1">
    <citation type="submission" date="2018-05" db="EMBL/GenBank/DDBJ databases">
        <authorList>
            <person name="Lanie J.A."/>
            <person name="Ng W.-L."/>
            <person name="Kazmierczak K.M."/>
            <person name="Andrzejewski T.M."/>
            <person name="Davidsen T.M."/>
            <person name="Wayne K.J."/>
            <person name="Tettelin H."/>
            <person name="Glass J.I."/>
            <person name="Rusch D."/>
            <person name="Podicherti R."/>
            <person name="Tsui H.-C.T."/>
            <person name="Winkler M.E."/>
        </authorList>
    </citation>
    <scope>NUCLEOTIDE SEQUENCE</scope>
</reference>
<accession>A0A382HBL0</accession>
<organism evidence="1">
    <name type="scientific">marine metagenome</name>
    <dbReference type="NCBI Taxonomy" id="408172"/>
    <lineage>
        <taxon>unclassified sequences</taxon>
        <taxon>metagenomes</taxon>
        <taxon>ecological metagenomes</taxon>
    </lineage>
</organism>
<protein>
    <submittedName>
        <fullName evidence="1">Uncharacterized protein</fullName>
    </submittedName>
</protein>
<dbReference type="EMBL" id="UINC01060118">
    <property type="protein sequence ID" value="SVB84287.1"/>
    <property type="molecule type" value="Genomic_DNA"/>
</dbReference>
<dbReference type="PROSITE" id="PS51257">
    <property type="entry name" value="PROKAR_LIPOPROTEIN"/>
    <property type="match status" value="1"/>
</dbReference>
<evidence type="ECO:0000313" key="1">
    <source>
        <dbReference type="EMBL" id="SVB84287.1"/>
    </source>
</evidence>
<gene>
    <name evidence="1" type="ORF">METZ01_LOCUS237141</name>
</gene>
<dbReference type="AlphaFoldDB" id="A0A382HBL0"/>